<feature type="region of interest" description="Disordered" evidence="1">
    <location>
        <begin position="342"/>
        <end position="412"/>
    </location>
</feature>
<feature type="compositionally biased region" description="Acidic residues" evidence="1">
    <location>
        <begin position="378"/>
        <end position="390"/>
    </location>
</feature>
<organism evidence="2 3">
    <name type="scientific">Dryococelus australis</name>
    <dbReference type="NCBI Taxonomy" id="614101"/>
    <lineage>
        <taxon>Eukaryota</taxon>
        <taxon>Metazoa</taxon>
        <taxon>Ecdysozoa</taxon>
        <taxon>Arthropoda</taxon>
        <taxon>Hexapoda</taxon>
        <taxon>Insecta</taxon>
        <taxon>Pterygota</taxon>
        <taxon>Neoptera</taxon>
        <taxon>Polyneoptera</taxon>
        <taxon>Phasmatodea</taxon>
        <taxon>Verophasmatodea</taxon>
        <taxon>Anareolatae</taxon>
        <taxon>Phasmatidae</taxon>
        <taxon>Eurycanthinae</taxon>
        <taxon>Dryococelus</taxon>
    </lineage>
</organism>
<evidence type="ECO:0000256" key="1">
    <source>
        <dbReference type="SAM" id="MobiDB-lite"/>
    </source>
</evidence>
<sequence>MSIGLGTGFEGVGRLLSIVLGGHPEIGVPVCYHFAIQPESRYPTIWVKIQPHVSPHTCAVFHVQVMVSAVAEARLQSKPVRVTEVSKEQRRNGGVGETEDPEKPANQRHRPAQRFPLFALEGGEQANCSANTAPGLDCNRLSWGIYLGGNQLLPYSDFHLSDPNGDRTQFALEGGEQANCSANTAPGLDCNRLSWGIYLGGNQLLPYSDFHLSDPNGDRTQFALEGGEQANCSANTAPGLDCNRLSWGIYLGGNQLLPHSDFQDIELHTAMFADLGTSQRLMPGCTNIFPDPRSNDPSSEQGYTLFLVPIVRGALAGRNSPSLMMAQSWPEIRLRRVSQPSIHLPHSVNSPSRHTGPSACTNTNSPIHYQLLNSVSNDADDSESGGDSDVDGSSIHPKSTLSPRVRSEINVTPRNQHTKIPKNYLTFAENIFWQWHTRTRSNSQYTVRLPRRRTGLDSRWGQWSTGFLRNLPYPPPLNCCTAPHSPQFTLIGSQDHDVKNRLKLSTLILFNNVKIQNYFPSIVTNFTKRMSLRAPVQIYAGRGSDFFSKVDFKTAYFIVNRDN</sequence>
<name>A0ABQ9IDI7_9NEOP</name>
<reference evidence="2 3" key="1">
    <citation type="submission" date="2023-02" db="EMBL/GenBank/DDBJ databases">
        <title>LHISI_Scaffold_Assembly.</title>
        <authorList>
            <person name="Stuart O.P."/>
            <person name="Cleave R."/>
            <person name="Magrath M.J.L."/>
            <person name="Mikheyev A.S."/>
        </authorList>
    </citation>
    <scope>NUCLEOTIDE SEQUENCE [LARGE SCALE GENOMIC DNA]</scope>
    <source>
        <strain evidence="2">Daus_M_001</strain>
        <tissue evidence="2">Leg muscle</tissue>
    </source>
</reference>
<accession>A0ABQ9IDI7</accession>
<feature type="compositionally biased region" description="Polar residues" evidence="1">
    <location>
        <begin position="347"/>
        <end position="375"/>
    </location>
</feature>
<protein>
    <submittedName>
        <fullName evidence="2">Uncharacterized protein</fullName>
    </submittedName>
</protein>
<evidence type="ECO:0000313" key="3">
    <source>
        <dbReference type="Proteomes" id="UP001159363"/>
    </source>
</evidence>
<evidence type="ECO:0000313" key="2">
    <source>
        <dbReference type="EMBL" id="KAJ8894731.1"/>
    </source>
</evidence>
<proteinExistence type="predicted"/>
<feature type="region of interest" description="Disordered" evidence="1">
    <location>
        <begin position="81"/>
        <end position="112"/>
    </location>
</feature>
<comment type="caution">
    <text evidence="2">The sequence shown here is derived from an EMBL/GenBank/DDBJ whole genome shotgun (WGS) entry which is preliminary data.</text>
</comment>
<gene>
    <name evidence="2" type="ORF">PR048_000038</name>
</gene>
<dbReference type="Proteomes" id="UP001159363">
    <property type="component" value="Chromosome 1"/>
</dbReference>
<keyword evidence="3" id="KW-1185">Reference proteome</keyword>
<dbReference type="EMBL" id="JARBHB010000001">
    <property type="protein sequence ID" value="KAJ8894731.1"/>
    <property type="molecule type" value="Genomic_DNA"/>
</dbReference>